<reference evidence="23" key="2">
    <citation type="submission" date="2025-09" db="UniProtKB">
        <authorList>
            <consortium name="Ensembl"/>
        </authorList>
    </citation>
    <scope>IDENTIFICATION</scope>
</reference>
<reference evidence="23" key="1">
    <citation type="submission" date="2025-08" db="UniProtKB">
        <authorList>
            <consortium name="Ensembl"/>
        </authorList>
    </citation>
    <scope>IDENTIFICATION</scope>
</reference>
<dbReference type="GeneTree" id="ENSGT00940000156790"/>
<keyword evidence="13" id="KW-1015">Disulfide bond</keyword>
<dbReference type="PANTHER" id="PTHR11247:SF8">
    <property type="entry name" value="PALMITOYL-PROTEIN THIOESTERASE 1"/>
    <property type="match status" value="1"/>
</dbReference>
<evidence type="ECO:0000256" key="13">
    <source>
        <dbReference type="ARBA" id="ARBA00023157"/>
    </source>
</evidence>
<sequence>MAQRAVHFSAWCCTLCVSVPLLVSYTSCLPTSSEPTPIVIWHGMGDSCCNPLSMGSVTRMLKKKIPGVYVLPLMIGNNILEDMANGFFMNVNYQVDMVCQALAKDPALQLGYNAMGYSQGGQFLRALAQRCPHPPMRKLISFGGQHQGIYGLPHCLNPEPGFCDFIRKMINAGAYTKVIQDNLVQAEYWQDPLDLAIYRNNSIFLADINQEKHVNESYRNNLKKLEKLVLVKFTQDSIVVPRESEWFGFYKDGQATQLYNLRESSLYLEDRLGLQEMDKTGKLDFLEADGDHLQYSEEWFDDKILPYLQPPGSRSTP</sequence>
<dbReference type="OMA" id="KFVMVMF"/>
<evidence type="ECO:0000256" key="8">
    <source>
        <dbReference type="ARBA" id="ARBA00022525"/>
    </source>
</evidence>
<evidence type="ECO:0000256" key="5">
    <source>
        <dbReference type="ARBA" id="ARBA00010758"/>
    </source>
</evidence>
<evidence type="ECO:0000256" key="21">
    <source>
        <dbReference type="ARBA" id="ARBA00093223"/>
    </source>
</evidence>
<keyword evidence="11" id="KW-0256">Endoplasmic reticulum</keyword>
<evidence type="ECO:0000256" key="3">
    <source>
        <dbReference type="ARBA" id="ARBA00004555"/>
    </source>
</evidence>
<evidence type="ECO:0000256" key="19">
    <source>
        <dbReference type="ARBA" id="ARBA00047734"/>
    </source>
</evidence>
<dbReference type="SUPFAM" id="SSF53474">
    <property type="entry name" value="alpha/beta-Hydrolases"/>
    <property type="match status" value="1"/>
</dbReference>
<comment type="catalytic activity">
    <reaction evidence="18">
        <text>S-hexadecanoyl-L-cysteinyl-[protein] + H2O = L-cysteinyl-[protein] + hexadecanoate + H(+)</text>
        <dbReference type="Rhea" id="RHEA:19233"/>
        <dbReference type="Rhea" id="RHEA-COMP:10131"/>
        <dbReference type="Rhea" id="RHEA-COMP:11032"/>
        <dbReference type="ChEBI" id="CHEBI:7896"/>
        <dbReference type="ChEBI" id="CHEBI:15377"/>
        <dbReference type="ChEBI" id="CHEBI:15378"/>
        <dbReference type="ChEBI" id="CHEBI:29950"/>
        <dbReference type="ChEBI" id="CHEBI:74151"/>
        <dbReference type="EC" id="3.1.2.22"/>
    </reaction>
</comment>
<dbReference type="GO" id="GO:0008474">
    <property type="term" value="F:palmitoyl-(protein) hydrolase activity"/>
    <property type="evidence" value="ECO:0007669"/>
    <property type="project" value="UniProtKB-EC"/>
</dbReference>
<evidence type="ECO:0000256" key="11">
    <source>
        <dbReference type="ARBA" id="ARBA00022824"/>
    </source>
</evidence>
<comment type="subcellular location">
    <subcellularLocation>
        <location evidence="1">Endoplasmic reticulum</location>
    </subcellularLocation>
    <subcellularLocation>
        <location evidence="3">Golgi apparatus</location>
    </subcellularLocation>
    <subcellularLocation>
        <location evidence="2">Lysosome</location>
    </subcellularLocation>
    <subcellularLocation>
        <location evidence="4">Secreted</location>
    </subcellularLocation>
</comment>
<evidence type="ECO:0000313" key="23">
    <source>
        <dbReference type="Ensembl" id="ENSEBUP00000002979.1"/>
    </source>
</evidence>
<protein>
    <recommendedName>
        <fullName evidence="7">Palmitoyl-protein thioesterase 1</fullName>
        <ecNumber evidence="17">3.1.2.2</ecNumber>
        <ecNumber evidence="6">3.1.2.22</ecNumber>
    </recommendedName>
    <alternativeName>
        <fullName evidence="16">Palmitoyl-protein hydrolase 1</fullName>
    </alternativeName>
</protein>
<comment type="similarity">
    <text evidence="5">Belongs to the palmitoyl-protein thioesterase family.</text>
</comment>
<dbReference type="Proteomes" id="UP000694388">
    <property type="component" value="Unplaced"/>
</dbReference>
<comment type="catalytic activity">
    <reaction evidence="20">
        <text>S-hexadecanoyl-N-acetylcysteine methyl ester + H2O = N-acetylcysteine methyl ester + hexadecanoate + H(+)</text>
        <dbReference type="Rhea" id="RHEA:84103"/>
        <dbReference type="ChEBI" id="CHEBI:7896"/>
        <dbReference type="ChEBI" id="CHEBI:15377"/>
        <dbReference type="ChEBI" id="CHEBI:15378"/>
        <dbReference type="ChEBI" id="CHEBI:233604"/>
        <dbReference type="ChEBI" id="CHEBI:233605"/>
    </reaction>
</comment>
<keyword evidence="15" id="KW-0458">Lysosome</keyword>
<keyword evidence="14" id="KW-0325">Glycoprotein</keyword>
<evidence type="ECO:0000256" key="2">
    <source>
        <dbReference type="ARBA" id="ARBA00004371"/>
    </source>
</evidence>
<keyword evidence="9 22" id="KW-0732">Signal</keyword>
<evidence type="ECO:0000256" key="14">
    <source>
        <dbReference type="ARBA" id="ARBA00023180"/>
    </source>
</evidence>
<keyword evidence="10" id="KW-0378">Hydrolase</keyword>
<evidence type="ECO:0000256" key="4">
    <source>
        <dbReference type="ARBA" id="ARBA00004613"/>
    </source>
</evidence>
<comment type="catalytic activity">
    <reaction evidence="21">
        <text>S-hexadecanoyl-N-acetylcysteamine + H2O = N-acetylcysteamine + hexadecanoate + H(+)</text>
        <dbReference type="Rhea" id="RHEA:84099"/>
        <dbReference type="ChEBI" id="CHEBI:7896"/>
        <dbReference type="ChEBI" id="CHEBI:15377"/>
        <dbReference type="ChEBI" id="CHEBI:15378"/>
        <dbReference type="ChEBI" id="CHEBI:74410"/>
        <dbReference type="ChEBI" id="CHEBI:233601"/>
    </reaction>
</comment>
<dbReference type="Gene3D" id="3.40.50.1820">
    <property type="entry name" value="alpha/beta hydrolase"/>
    <property type="match status" value="1"/>
</dbReference>
<dbReference type="GO" id="GO:0005764">
    <property type="term" value="C:lysosome"/>
    <property type="evidence" value="ECO:0007669"/>
    <property type="project" value="UniProtKB-SubCell"/>
</dbReference>
<feature type="chain" id="PRO_5034468472" description="Palmitoyl-protein thioesterase 1" evidence="22">
    <location>
        <begin position="29"/>
        <end position="317"/>
    </location>
</feature>
<dbReference type="EC" id="3.1.2.2" evidence="17"/>
<dbReference type="InterPro" id="IPR029058">
    <property type="entry name" value="AB_hydrolase_fold"/>
</dbReference>
<dbReference type="Pfam" id="PF02089">
    <property type="entry name" value="Palm_thioest"/>
    <property type="match status" value="1"/>
</dbReference>
<evidence type="ECO:0000256" key="22">
    <source>
        <dbReference type="SAM" id="SignalP"/>
    </source>
</evidence>
<dbReference type="PANTHER" id="PTHR11247">
    <property type="entry name" value="PALMITOYL-PROTEIN THIOESTERASE/DOLICHYLDIPHOSPHATASE 1"/>
    <property type="match status" value="1"/>
</dbReference>
<evidence type="ECO:0000256" key="6">
    <source>
        <dbReference type="ARBA" id="ARBA00012423"/>
    </source>
</evidence>
<evidence type="ECO:0000256" key="20">
    <source>
        <dbReference type="ARBA" id="ARBA00093191"/>
    </source>
</evidence>
<dbReference type="FunFam" id="3.40.50.1820:FF:000098">
    <property type="entry name" value="palmitoyl-protein thioesterase 1"/>
    <property type="match status" value="1"/>
</dbReference>
<dbReference type="GO" id="GO:0005783">
    <property type="term" value="C:endoplasmic reticulum"/>
    <property type="evidence" value="ECO:0007669"/>
    <property type="project" value="UniProtKB-SubCell"/>
</dbReference>
<evidence type="ECO:0000256" key="18">
    <source>
        <dbReference type="ARBA" id="ARBA00047337"/>
    </source>
</evidence>
<dbReference type="Ensembl" id="ENSEBUT00000003342.1">
    <property type="protein sequence ID" value="ENSEBUP00000002979.1"/>
    <property type="gene ID" value="ENSEBUG00000002217.1"/>
</dbReference>
<dbReference type="AlphaFoldDB" id="A0A8C4N7Z9"/>
<proteinExistence type="inferred from homology"/>
<feature type="signal peptide" evidence="22">
    <location>
        <begin position="1"/>
        <end position="28"/>
    </location>
</feature>
<evidence type="ECO:0000256" key="9">
    <source>
        <dbReference type="ARBA" id="ARBA00022729"/>
    </source>
</evidence>
<comment type="catalytic activity">
    <reaction evidence="19">
        <text>hexadecanoyl-CoA + H2O = hexadecanoate + CoA + H(+)</text>
        <dbReference type="Rhea" id="RHEA:16645"/>
        <dbReference type="ChEBI" id="CHEBI:7896"/>
        <dbReference type="ChEBI" id="CHEBI:15377"/>
        <dbReference type="ChEBI" id="CHEBI:15378"/>
        <dbReference type="ChEBI" id="CHEBI:57287"/>
        <dbReference type="ChEBI" id="CHEBI:57379"/>
        <dbReference type="EC" id="3.1.2.2"/>
    </reaction>
    <physiologicalReaction direction="left-to-right" evidence="19">
        <dbReference type="Rhea" id="RHEA:16646"/>
    </physiologicalReaction>
</comment>
<evidence type="ECO:0000256" key="16">
    <source>
        <dbReference type="ARBA" id="ARBA00031934"/>
    </source>
</evidence>
<evidence type="ECO:0000256" key="17">
    <source>
        <dbReference type="ARBA" id="ARBA00038848"/>
    </source>
</evidence>
<name>A0A8C4N7Z9_EPTBU</name>
<accession>A0A8C4N7Z9</accession>
<evidence type="ECO:0000256" key="12">
    <source>
        <dbReference type="ARBA" id="ARBA00023034"/>
    </source>
</evidence>
<organism evidence="23 24">
    <name type="scientific">Eptatretus burgeri</name>
    <name type="common">Inshore hagfish</name>
    <dbReference type="NCBI Taxonomy" id="7764"/>
    <lineage>
        <taxon>Eukaryota</taxon>
        <taxon>Metazoa</taxon>
        <taxon>Chordata</taxon>
        <taxon>Craniata</taxon>
        <taxon>Vertebrata</taxon>
        <taxon>Cyclostomata</taxon>
        <taxon>Myxini</taxon>
        <taxon>Myxiniformes</taxon>
        <taxon>Myxinidae</taxon>
        <taxon>Eptatretinae</taxon>
        <taxon>Eptatretus</taxon>
    </lineage>
</organism>
<evidence type="ECO:0000256" key="15">
    <source>
        <dbReference type="ARBA" id="ARBA00023228"/>
    </source>
</evidence>
<dbReference type="GO" id="GO:0005576">
    <property type="term" value="C:extracellular region"/>
    <property type="evidence" value="ECO:0007669"/>
    <property type="project" value="UniProtKB-SubCell"/>
</dbReference>
<dbReference type="GO" id="GO:0005794">
    <property type="term" value="C:Golgi apparatus"/>
    <property type="evidence" value="ECO:0007669"/>
    <property type="project" value="UniProtKB-SubCell"/>
</dbReference>
<evidence type="ECO:0000256" key="1">
    <source>
        <dbReference type="ARBA" id="ARBA00004240"/>
    </source>
</evidence>
<dbReference type="GO" id="GO:0006898">
    <property type="term" value="P:receptor-mediated endocytosis"/>
    <property type="evidence" value="ECO:0007669"/>
    <property type="project" value="TreeGrafter"/>
</dbReference>
<dbReference type="PRINTS" id="PR00414">
    <property type="entry name" value="PPTHIESTRASE"/>
</dbReference>
<dbReference type="InterPro" id="IPR002472">
    <property type="entry name" value="Palm_thioest"/>
</dbReference>
<evidence type="ECO:0000256" key="10">
    <source>
        <dbReference type="ARBA" id="ARBA00022801"/>
    </source>
</evidence>
<keyword evidence="24" id="KW-1185">Reference proteome</keyword>
<dbReference type="EC" id="3.1.2.22" evidence="6"/>
<keyword evidence="8" id="KW-0964">Secreted</keyword>
<evidence type="ECO:0000256" key="7">
    <source>
        <dbReference type="ARBA" id="ARBA00014212"/>
    </source>
</evidence>
<evidence type="ECO:0000313" key="24">
    <source>
        <dbReference type="Proteomes" id="UP000694388"/>
    </source>
</evidence>
<keyword evidence="12" id="KW-0333">Golgi apparatus</keyword>